<gene>
    <name evidence="10" type="ordered locus">Bind_0222</name>
</gene>
<keyword evidence="3" id="KW-0808">Transferase</keyword>
<sequence length="340" mass="37071">MVAIKSHEADRFLARPTTHVFLYLVHGTDNGLVAERVKTIVARSVDDPKDPFQFLRLDGDDLAADPQRLADEAHTVPLFGGRRAILIGARGKAFIQAVEPILAVPPQDCTIIVEAGALKKDNALRKLCERDKNAAAIECYPDSQRDLQALIEAETAATRQTIRADAKEELLSLLGADRLTTRGELDKLLLYTHGEAEITLSHVEAIVADASSLFVDGAINAAFAGEATNADRIARRVFEEAGDANMLLGMALRQALSLHRAKLDKDMGLAPRGGAPFAASWRMGNAEQHLSRWSVERLSEASTLLGEAVRQARREPKLAEAIALRALWSVAFLARGKTFR</sequence>
<evidence type="ECO:0000313" key="11">
    <source>
        <dbReference type="Proteomes" id="UP000001695"/>
    </source>
</evidence>
<reference evidence="11" key="1">
    <citation type="submission" date="2008-03" db="EMBL/GenBank/DDBJ databases">
        <title>Complete sequence of chromosome of Beijerinckia indica subsp. indica ATCC 9039.</title>
        <authorList>
            <consortium name="US DOE Joint Genome Institute"/>
            <person name="Copeland A."/>
            <person name="Lucas S."/>
            <person name="Lapidus A."/>
            <person name="Glavina del Rio T."/>
            <person name="Dalin E."/>
            <person name="Tice H."/>
            <person name="Bruce D."/>
            <person name="Goodwin L."/>
            <person name="Pitluck S."/>
            <person name="LaButti K."/>
            <person name="Schmutz J."/>
            <person name="Larimer F."/>
            <person name="Land M."/>
            <person name="Hauser L."/>
            <person name="Kyrpides N."/>
            <person name="Mikhailova N."/>
            <person name="Dunfield P.F."/>
            <person name="Dedysh S.N."/>
            <person name="Liesack W."/>
            <person name="Saw J.H."/>
            <person name="Alam M."/>
            <person name="Chen Y."/>
            <person name="Murrell J.C."/>
            <person name="Richardson P."/>
        </authorList>
    </citation>
    <scope>NUCLEOTIDE SEQUENCE [LARGE SCALE GENOMIC DNA]</scope>
    <source>
        <strain evidence="11">ATCC 9039 / DSM 1715 / NCIMB 8712</strain>
    </source>
</reference>
<reference evidence="10 11" key="2">
    <citation type="journal article" date="2010" name="J. Bacteriol.">
        <title>Complete genome sequence of Beijerinckia indica subsp. indica.</title>
        <authorList>
            <person name="Tamas I."/>
            <person name="Dedysh S.N."/>
            <person name="Liesack W."/>
            <person name="Stott M.B."/>
            <person name="Alam M."/>
            <person name="Murrell J.C."/>
            <person name="Dunfield P.F."/>
        </authorList>
    </citation>
    <scope>NUCLEOTIDE SEQUENCE [LARGE SCALE GENOMIC DNA]</scope>
    <source>
        <strain evidence="11">ATCC 9039 / DSM 1715 / NCIMB 8712</strain>
    </source>
</reference>
<dbReference type="GO" id="GO:0006261">
    <property type="term" value="P:DNA-templated DNA replication"/>
    <property type="evidence" value="ECO:0007669"/>
    <property type="project" value="TreeGrafter"/>
</dbReference>
<dbReference type="PANTHER" id="PTHR34388:SF1">
    <property type="entry name" value="DNA POLYMERASE III SUBUNIT DELTA"/>
    <property type="match status" value="1"/>
</dbReference>
<evidence type="ECO:0000256" key="1">
    <source>
        <dbReference type="ARBA" id="ARBA00012417"/>
    </source>
</evidence>
<dbReference type="InterPro" id="IPR010372">
    <property type="entry name" value="DNA_pol3_delta_N"/>
</dbReference>
<comment type="catalytic activity">
    <reaction evidence="8">
        <text>DNA(n) + a 2'-deoxyribonucleoside 5'-triphosphate = DNA(n+1) + diphosphate</text>
        <dbReference type="Rhea" id="RHEA:22508"/>
        <dbReference type="Rhea" id="RHEA-COMP:17339"/>
        <dbReference type="Rhea" id="RHEA-COMP:17340"/>
        <dbReference type="ChEBI" id="CHEBI:33019"/>
        <dbReference type="ChEBI" id="CHEBI:61560"/>
        <dbReference type="ChEBI" id="CHEBI:173112"/>
        <dbReference type="EC" id="2.7.7.7"/>
    </reaction>
</comment>
<evidence type="ECO:0000256" key="2">
    <source>
        <dbReference type="ARBA" id="ARBA00017703"/>
    </source>
</evidence>
<dbReference type="GO" id="GO:0003677">
    <property type="term" value="F:DNA binding"/>
    <property type="evidence" value="ECO:0007669"/>
    <property type="project" value="InterPro"/>
</dbReference>
<dbReference type="AlphaFoldDB" id="B2ICI9"/>
<proteinExistence type="inferred from homology"/>
<dbReference type="PANTHER" id="PTHR34388">
    <property type="entry name" value="DNA POLYMERASE III SUBUNIT DELTA"/>
    <property type="match status" value="1"/>
</dbReference>
<evidence type="ECO:0000259" key="9">
    <source>
        <dbReference type="Pfam" id="PF06144"/>
    </source>
</evidence>
<dbReference type="GO" id="GO:0009360">
    <property type="term" value="C:DNA polymerase III complex"/>
    <property type="evidence" value="ECO:0007669"/>
    <property type="project" value="InterPro"/>
</dbReference>
<keyword evidence="5" id="KW-0235">DNA replication</keyword>
<dbReference type="EC" id="2.7.7.7" evidence="1"/>
<name>B2ICI9_BEII9</name>
<evidence type="ECO:0000256" key="4">
    <source>
        <dbReference type="ARBA" id="ARBA00022695"/>
    </source>
</evidence>
<dbReference type="RefSeq" id="WP_012383236.1">
    <property type="nucleotide sequence ID" value="NC_010581.1"/>
</dbReference>
<dbReference type="Proteomes" id="UP000001695">
    <property type="component" value="Chromosome"/>
</dbReference>
<evidence type="ECO:0000256" key="8">
    <source>
        <dbReference type="ARBA" id="ARBA00049244"/>
    </source>
</evidence>
<keyword evidence="4" id="KW-0548">Nucleotidyltransferase</keyword>
<dbReference type="SUPFAM" id="SSF48019">
    <property type="entry name" value="post-AAA+ oligomerization domain-like"/>
    <property type="match status" value="1"/>
</dbReference>
<dbReference type="STRING" id="395963.Bind_0222"/>
<accession>B2ICI9</accession>
<dbReference type="KEGG" id="bid:Bind_0222"/>
<dbReference type="InterPro" id="IPR008921">
    <property type="entry name" value="DNA_pol3_clamp-load_cplx_C"/>
</dbReference>
<dbReference type="Gene3D" id="3.40.50.300">
    <property type="entry name" value="P-loop containing nucleotide triphosphate hydrolases"/>
    <property type="match status" value="1"/>
</dbReference>
<organism evidence="10 11">
    <name type="scientific">Beijerinckia indica subsp. indica (strain ATCC 9039 / DSM 1715 / NCIMB 8712)</name>
    <dbReference type="NCBI Taxonomy" id="395963"/>
    <lineage>
        <taxon>Bacteria</taxon>
        <taxon>Pseudomonadati</taxon>
        <taxon>Pseudomonadota</taxon>
        <taxon>Alphaproteobacteria</taxon>
        <taxon>Hyphomicrobiales</taxon>
        <taxon>Beijerinckiaceae</taxon>
        <taxon>Beijerinckia</taxon>
    </lineage>
</organism>
<evidence type="ECO:0000256" key="7">
    <source>
        <dbReference type="ARBA" id="ARBA00034754"/>
    </source>
</evidence>
<comment type="similarity">
    <text evidence="7">Belongs to the DNA polymerase HolA subunit family.</text>
</comment>
<dbReference type="OrthoDB" id="9804983at2"/>
<dbReference type="NCBIfam" id="TIGR01128">
    <property type="entry name" value="holA"/>
    <property type="match status" value="1"/>
</dbReference>
<dbReference type="GO" id="GO:0003887">
    <property type="term" value="F:DNA-directed DNA polymerase activity"/>
    <property type="evidence" value="ECO:0007669"/>
    <property type="project" value="UniProtKB-KW"/>
</dbReference>
<keyword evidence="6" id="KW-0239">DNA-directed DNA polymerase</keyword>
<evidence type="ECO:0000256" key="6">
    <source>
        <dbReference type="ARBA" id="ARBA00022932"/>
    </source>
</evidence>
<protein>
    <recommendedName>
        <fullName evidence="2">DNA polymerase III subunit delta</fullName>
        <ecNumber evidence="1">2.7.7.7</ecNumber>
    </recommendedName>
</protein>
<evidence type="ECO:0000256" key="5">
    <source>
        <dbReference type="ARBA" id="ARBA00022705"/>
    </source>
</evidence>
<dbReference type="eggNOG" id="COG1466">
    <property type="taxonomic scope" value="Bacteria"/>
</dbReference>
<dbReference type="Pfam" id="PF06144">
    <property type="entry name" value="DNA_pol3_delta"/>
    <property type="match status" value="1"/>
</dbReference>
<evidence type="ECO:0000313" key="10">
    <source>
        <dbReference type="EMBL" id="ACB93878.1"/>
    </source>
</evidence>
<dbReference type="Gene3D" id="1.10.8.60">
    <property type="match status" value="1"/>
</dbReference>
<dbReference type="InterPro" id="IPR005790">
    <property type="entry name" value="DNA_polIII_delta"/>
</dbReference>
<dbReference type="InterPro" id="IPR027417">
    <property type="entry name" value="P-loop_NTPase"/>
</dbReference>
<dbReference type="HOGENOM" id="CLU_068860_1_0_5"/>
<feature type="domain" description="DNA polymerase III delta N-terminal" evidence="9">
    <location>
        <begin position="23"/>
        <end position="139"/>
    </location>
</feature>
<dbReference type="EMBL" id="CP001016">
    <property type="protein sequence ID" value="ACB93878.1"/>
    <property type="molecule type" value="Genomic_DNA"/>
</dbReference>
<keyword evidence="11" id="KW-1185">Reference proteome</keyword>
<dbReference type="SUPFAM" id="SSF52540">
    <property type="entry name" value="P-loop containing nucleoside triphosphate hydrolases"/>
    <property type="match status" value="1"/>
</dbReference>
<evidence type="ECO:0000256" key="3">
    <source>
        <dbReference type="ARBA" id="ARBA00022679"/>
    </source>
</evidence>